<dbReference type="EC" id="6.3.5.4" evidence="4"/>
<name>A0A0W8F450_9ZZZZ</name>
<dbReference type="GO" id="GO:0004066">
    <property type="term" value="F:asparagine synthase (glutamine-hydrolyzing) activity"/>
    <property type="evidence" value="ECO:0007669"/>
    <property type="project" value="UniProtKB-EC"/>
</dbReference>
<dbReference type="InterPro" id="IPR001962">
    <property type="entry name" value="Asn_synthase"/>
</dbReference>
<keyword evidence="2" id="KW-0067">ATP-binding</keyword>
<accession>A0A0W8F450</accession>
<dbReference type="GO" id="GO:0006529">
    <property type="term" value="P:asparagine biosynthetic process"/>
    <property type="evidence" value="ECO:0007669"/>
    <property type="project" value="InterPro"/>
</dbReference>
<sequence length="333" mass="35400">MDLRGWIELDGKQLSPGELGEILISAPHSVARFGGEFLLSWDGCMARDHFGIMPGPIPAGTITCNGRETGKVLPPVPDLPLEDAIIAAVRIRSTEGICAFSGGVDSALVAHLAQRPCLAIGLAGSHDLGRARHAAEAMGLSCAYITITRDDVREGLSAVIPVIPEPTPVNTAIAVTQYLITRAARELGHERVIAGQGADELFGGYARYRSCTDTALLLARDFAGLPAQAERDQSVAALNGTFLSLPYLDVRVVRAARLIPAGEMVCSGVGKWPLRDVASRHIPAEIAFYGKKAMQYGTGVAAVLRQLARDNGYKRSLQGYLDQISMTGGGAEW</sequence>
<dbReference type="EMBL" id="LNQE01001542">
    <property type="protein sequence ID" value="KUG15641.1"/>
    <property type="molecule type" value="Genomic_DNA"/>
</dbReference>
<keyword evidence="1" id="KW-0547">Nucleotide-binding</keyword>
<evidence type="ECO:0000256" key="2">
    <source>
        <dbReference type="ARBA" id="ARBA00022840"/>
    </source>
</evidence>
<evidence type="ECO:0000256" key="1">
    <source>
        <dbReference type="ARBA" id="ARBA00022741"/>
    </source>
</evidence>
<proteinExistence type="predicted"/>
<comment type="caution">
    <text evidence="4">The sequence shown here is derived from an EMBL/GenBank/DDBJ whole genome shotgun (WGS) entry which is preliminary data.</text>
</comment>
<evidence type="ECO:0000313" key="4">
    <source>
        <dbReference type="EMBL" id="KUG15641.1"/>
    </source>
</evidence>
<reference evidence="4" key="1">
    <citation type="journal article" date="2015" name="Proc. Natl. Acad. Sci. U.S.A.">
        <title>Networks of energetic and metabolic interactions define dynamics in microbial communities.</title>
        <authorList>
            <person name="Embree M."/>
            <person name="Liu J.K."/>
            <person name="Al-Bassam M.M."/>
            <person name="Zengler K."/>
        </authorList>
    </citation>
    <scope>NUCLEOTIDE SEQUENCE</scope>
</reference>
<dbReference type="InterPro" id="IPR014729">
    <property type="entry name" value="Rossmann-like_a/b/a_fold"/>
</dbReference>
<dbReference type="CDD" id="cd01991">
    <property type="entry name" value="Asn_synthase_B_C"/>
    <property type="match status" value="1"/>
</dbReference>
<evidence type="ECO:0000259" key="3">
    <source>
        <dbReference type="Pfam" id="PF00733"/>
    </source>
</evidence>
<dbReference type="Gene3D" id="3.40.50.620">
    <property type="entry name" value="HUPs"/>
    <property type="match status" value="1"/>
</dbReference>
<dbReference type="SUPFAM" id="SSF52402">
    <property type="entry name" value="Adenine nucleotide alpha hydrolases-like"/>
    <property type="match status" value="1"/>
</dbReference>
<dbReference type="InterPro" id="IPR050795">
    <property type="entry name" value="Asn_Synthetase"/>
</dbReference>
<dbReference type="PANTHER" id="PTHR11772:SF2">
    <property type="entry name" value="ASPARAGINE SYNTHETASE [GLUTAMINE-HYDROLYZING]"/>
    <property type="match status" value="1"/>
</dbReference>
<feature type="domain" description="Asparagine synthetase" evidence="3">
    <location>
        <begin position="234"/>
        <end position="315"/>
    </location>
</feature>
<protein>
    <submittedName>
        <fullName evidence="4">Asparagine synthetase</fullName>
        <ecNumber evidence="4">6.3.5.4</ecNumber>
    </submittedName>
</protein>
<dbReference type="AlphaFoldDB" id="A0A0W8F450"/>
<organism evidence="4">
    <name type="scientific">hydrocarbon metagenome</name>
    <dbReference type="NCBI Taxonomy" id="938273"/>
    <lineage>
        <taxon>unclassified sequences</taxon>
        <taxon>metagenomes</taxon>
        <taxon>ecological metagenomes</taxon>
    </lineage>
</organism>
<dbReference type="GO" id="GO:0005829">
    <property type="term" value="C:cytosol"/>
    <property type="evidence" value="ECO:0007669"/>
    <property type="project" value="TreeGrafter"/>
</dbReference>
<dbReference type="GO" id="GO:0005524">
    <property type="term" value="F:ATP binding"/>
    <property type="evidence" value="ECO:0007669"/>
    <property type="project" value="UniProtKB-KW"/>
</dbReference>
<gene>
    <name evidence="4" type="ORF">ASZ90_014686</name>
</gene>
<dbReference type="PANTHER" id="PTHR11772">
    <property type="entry name" value="ASPARAGINE SYNTHETASE"/>
    <property type="match status" value="1"/>
</dbReference>
<keyword evidence="4" id="KW-0436">Ligase</keyword>
<feature type="domain" description="Asparagine synthetase" evidence="3">
    <location>
        <begin position="88"/>
        <end position="210"/>
    </location>
</feature>
<dbReference type="Pfam" id="PF00733">
    <property type="entry name" value="Asn_synthase"/>
    <property type="match status" value="2"/>
</dbReference>